<dbReference type="Pfam" id="PF13561">
    <property type="entry name" value="adh_short_C2"/>
    <property type="match status" value="1"/>
</dbReference>
<sequence>MLLVTGNRERFLCYFALFSILFLIYSVRQIKFGSVLNDRWNDCNCSGENLCYPGLDILGQRSFGKAFDCSLLSYVKKYRLTDDEASVTSNDYENLNDDWIPIFVTAVSSNHFGELRKMAKNIMKVFGNYTLIVYDIGLADEFILEMKSWCNLEYRPFNFSLYPFHVRNLSNYAFKMAIVETIQEVKSFFFIDTSGRFIKPMQAKVLDHVKRKTIPPLSIFTRTWHSIYASTNPGMFKYLPLPPLLSQLHEYQAVLFVSDSPYTRKALKWFTLCALTPGCIQPSGSQRHCSRPDKRTRVLNRYMGCHRYDQSFWNTFSVTQLFDPVDPWAKTIFRLKEWPVNLNGEFVRQIENRRLWHWKMFEDDFHICPNSTINCHGGAGYGQLDILVNNAGVSHQTGADPDSAENMDFVYSVNLRSPGGIQTEFLTRHGMSEGTGKGLEEMFARKVIALKRFGTLRELANMVLFVASDEATYITGANMIVDGGVLAGTPTDNYLE</sequence>
<dbReference type="Proteomes" id="UP000582659">
    <property type="component" value="Unassembled WGS sequence"/>
</dbReference>
<proteinExistence type="predicted"/>
<dbReference type="WBParaSite" id="BXY_0541200.1">
    <property type="protein sequence ID" value="BXY_0541200.1"/>
    <property type="gene ID" value="BXY_0541200"/>
</dbReference>
<dbReference type="eggNOG" id="ENOG502SA4K">
    <property type="taxonomic scope" value="Eukaryota"/>
</dbReference>
<dbReference type="PANTHER" id="PTHR31389:SF4">
    <property type="entry name" value="LD39211P"/>
    <property type="match status" value="1"/>
</dbReference>
<accession>A0A1I7RXE6</accession>
<reference evidence="5" key="1">
    <citation type="submission" date="2016-11" db="UniProtKB">
        <authorList>
            <consortium name="WormBaseParasite"/>
        </authorList>
    </citation>
    <scope>IDENTIFICATION</scope>
</reference>
<protein>
    <submittedName>
        <fullName evidence="2">(pine wood nematode) hypothetical protein</fullName>
    </submittedName>
</protein>
<dbReference type="InterPro" id="IPR012444">
    <property type="entry name" value="DUF1647"/>
</dbReference>
<keyword evidence="1" id="KW-1133">Transmembrane helix</keyword>
<organism evidence="3 5">
    <name type="scientific">Bursaphelenchus xylophilus</name>
    <name type="common">Pinewood nematode worm</name>
    <name type="synonym">Aphelenchoides xylophilus</name>
    <dbReference type="NCBI Taxonomy" id="6326"/>
    <lineage>
        <taxon>Eukaryota</taxon>
        <taxon>Metazoa</taxon>
        <taxon>Ecdysozoa</taxon>
        <taxon>Nematoda</taxon>
        <taxon>Chromadorea</taxon>
        <taxon>Rhabditida</taxon>
        <taxon>Tylenchina</taxon>
        <taxon>Tylenchomorpha</taxon>
        <taxon>Aphelenchoidea</taxon>
        <taxon>Aphelenchoididae</taxon>
        <taxon>Bursaphelenchus</taxon>
    </lineage>
</organism>
<dbReference type="InterPro" id="IPR036291">
    <property type="entry name" value="NAD(P)-bd_dom_sf"/>
</dbReference>
<evidence type="ECO:0000313" key="2">
    <source>
        <dbReference type="EMBL" id="CAD5233001.1"/>
    </source>
</evidence>
<dbReference type="InterPro" id="IPR002347">
    <property type="entry name" value="SDR_fam"/>
</dbReference>
<dbReference type="SUPFAM" id="SSF51735">
    <property type="entry name" value="NAD(P)-binding Rossmann-fold domains"/>
    <property type="match status" value="1"/>
</dbReference>
<dbReference type="PANTHER" id="PTHR31389">
    <property type="entry name" value="LD39211P"/>
    <property type="match status" value="1"/>
</dbReference>
<keyword evidence="1" id="KW-0812">Transmembrane</keyword>
<dbReference type="Pfam" id="PF07801">
    <property type="entry name" value="DUF1647"/>
    <property type="match status" value="1"/>
</dbReference>
<name>A0A1I7RXE6_BURXY</name>
<dbReference type="AlphaFoldDB" id="A0A1I7RXE6"/>
<dbReference type="Gene3D" id="3.40.50.720">
    <property type="entry name" value="NAD(P)-binding Rossmann-like Domain"/>
    <property type="match status" value="2"/>
</dbReference>
<dbReference type="EMBL" id="CAJFDI010000005">
    <property type="protein sequence ID" value="CAD5233001.1"/>
    <property type="molecule type" value="Genomic_DNA"/>
</dbReference>
<dbReference type="OrthoDB" id="10053392at2759"/>
<reference evidence="2" key="2">
    <citation type="submission" date="2020-09" db="EMBL/GenBank/DDBJ databases">
        <authorList>
            <person name="Kikuchi T."/>
        </authorList>
    </citation>
    <scope>NUCLEOTIDE SEQUENCE</scope>
    <source>
        <strain evidence="2">Ka4C1</strain>
    </source>
</reference>
<evidence type="ECO:0000313" key="5">
    <source>
        <dbReference type="WBParaSite" id="BXY_0541200.1"/>
    </source>
</evidence>
<keyword evidence="4" id="KW-1185">Reference proteome</keyword>
<dbReference type="Proteomes" id="UP000095284">
    <property type="component" value="Unplaced"/>
</dbReference>
<dbReference type="Proteomes" id="UP000659654">
    <property type="component" value="Unassembled WGS sequence"/>
</dbReference>
<evidence type="ECO:0000256" key="1">
    <source>
        <dbReference type="SAM" id="Phobius"/>
    </source>
</evidence>
<evidence type="ECO:0000313" key="4">
    <source>
        <dbReference type="Proteomes" id="UP000659654"/>
    </source>
</evidence>
<dbReference type="CDD" id="cd05233">
    <property type="entry name" value="SDR_c"/>
    <property type="match status" value="1"/>
</dbReference>
<gene>
    <name evidence="2" type="ORF">BXYJ_LOCUS13092</name>
</gene>
<evidence type="ECO:0000313" key="3">
    <source>
        <dbReference type="Proteomes" id="UP000095284"/>
    </source>
</evidence>
<feature type="transmembrane region" description="Helical" evidence="1">
    <location>
        <begin position="12"/>
        <end position="28"/>
    </location>
</feature>
<dbReference type="EMBL" id="CAJFCV020000005">
    <property type="protein sequence ID" value="CAG9126332.1"/>
    <property type="molecule type" value="Genomic_DNA"/>
</dbReference>
<keyword evidence="1" id="KW-0472">Membrane</keyword>